<keyword evidence="1" id="KW-0805">Transcription regulation</keyword>
<dbReference type="InterPro" id="IPR036271">
    <property type="entry name" value="Tet_transcr_reg_TetR-rel_C_sf"/>
</dbReference>
<organism evidence="6 7">
    <name type="scientific">Rhizomicrobium electricum</name>
    <dbReference type="NCBI Taxonomy" id="480070"/>
    <lineage>
        <taxon>Bacteria</taxon>
        <taxon>Pseudomonadati</taxon>
        <taxon>Pseudomonadota</taxon>
        <taxon>Alphaproteobacteria</taxon>
        <taxon>Micropepsales</taxon>
        <taxon>Micropepsaceae</taxon>
        <taxon>Rhizomicrobium</taxon>
    </lineage>
</organism>
<comment type="caution">
    <text evidence="6">The sequence shown here is derived from an EMBL/GenBank/DDBJ whole genome shotgun (WGS) entry which is preliminary data.</text>
</comment>
<dbReference type="PANTHER" id="PTHR47506:SF1">
    <property type="entry name" value="HTH-TYPE TRANSCRIPTIONAL REGULATOR YJDC"/>
    <property type="match status" value="1"/>
</dbReference>
<proteinExistence type="predicted"/>
<evidence type="ECO:0000313" key="7">
    <source>
        <dbReference type="Proteomes" id="UP001499951"/>
    </source>
</evidence>
<dbReference type="PROSITE" id="PS50977">
    <property type="entry name" value="HTH_TETR_2"/>
    <property type="match status" value="1"/>
</dbReference>
<accession>A0ABN1EVH9</accession>
<dbReference type="Gene3D" id="1.10.10.60">
    <property type="entry name" value="Homeodomain-like"/>
    <property type="match status" value="1"/>
</dbReference>
<dbReference type="Proteomes" id="UP001499951">
    <property type="component" value="Unassembled WGS sequence"/>
</dbReference>
<dbReference type="PANTHER" id="PTHR47506">
    <property type="entry name" value="TRANSCRIPTIONAL REGULATORY PROTEIN"/>
    <property type="match status" value="1"/>
</dbReference>
<keyword evidence="2 4" id="KW-0238">DNA-binding</keyword>
<evidence type="ECO:0000313" key="6">
    <source>
        <dbReference type="EMBL" id="GAA0574730.1"/>
    </source>
</evidence>
<keyword evidence="7" id="KW-1185">Reference proteome</keyword>
<dbReference type="InterPro" id="IPR009057">
    <property type="entry name" value="Homeodomain-like_sf"/>
</dbReference>
<dbReference type="RefSeq" id="WP_166935725.1">
    <property type="nucleotide sequence ID" value="NZ_BAAADD010000006.1"/>
</dbReference>
<sequence>MGRHREFDLEEALAAAQKVFWLKGYDGASISDLTEAMGINSPSLYAAFGSKQGLFKAVLNHYDASREKVMAKILAEATAKDVAARYLSALADYATDKKHPPGCLMIKAGLSPGEGEIAKQLARHKSAMELALRERFECAKRQGDLPKSANPGALVRYLLAIGSGLCVQAASGATREELRAMAELALVGFPRSEKKKAAVRKLAPAAV</sequence>
<dbReference type="PRINTS" id="PR00455">
    <property type="entry name" value="HTHTETR"/>
</dbReference>
<evidence type="ECO:0000256" key="1">
    <source>
        <dbReference type="ARBA" id="ARBA00023015"/>
    </source>
</evidence>
<dbReference type="Gene3D" id="1.10.357.10">
    <property type="entry name" value="Tetracycline Repressor, domain 2"/>
    <property type="match status" value="1"/>
</dbReference>
<dbReference type="EMBL" id="BAAADD010000006">
    <property type="protein sequence ID" value="GAA0574730.1"/>
    <property type="molecule type" value="Genomic_DNA"/>
</dbReference>
<evidence type="ECO:0000256" key="2">
    <source>
        <dbReference type="ARBA" id="ARBA00023125"/>
    </source>
</evidence>
<keyword evidence="3" id="KW-0804">Transcription</keyword>
<evidence type="ECO:0000259" key="5">
    <source>
        <dbReference type="PROSITE" id="PS50977"/>
    </source>
</evidence>
<dbReference type="SUPFAM" id="SSF48498">
    <property type="entry name" value="Tetracyclin repressor-like, C-terminal domain"/>
    <property type="match status" value="1"/>
</dbReference>
<feature type="domain" description="HTH tetR-type" evidence="5">
    <location>
        <begin position="6"/>
        <end position="66"/>
    </location>
</feature>
<protein>
    <submittedName>
        <fullName evidence="6">TetR/AcrR family transcriptional regulator</fullName>
    </submittedName>
</protein>
<feature type="DNA-binding region" description="H-T-H motif" evidence="4">
    <location>
        <begin position="29"/>
        <end position="48"/>
    </location>
</feature>
<gene>
    <name evidence="6" type="ORF">GCM10008942_24380</name>
</gene>
<evidence type="ECO:0000256" key="4">
    <source>
        <dbReference type="PROSITE-ProRule" id="PRU00335"/>
    </source>
</evidence>
<dbReference type="InterPro" id="IPR001647">
    <property type="entry name" value="HTH_TetR"/>
</dbReference>
<reference evidence="6 7" key="1">
    <citation type="journal article" date="2019" name="Int. J. Syst. Evol. Microbiol.">
        <title>The Global Catalogue of Microorganisms (GCM) 10K type strain sequencing project: providing services to taxonomists for standard genome sequencing and annotation.</title>
        <authorList>
            <consortium name="The Broad Institute Genomics Platform"/>
            <consortium name="The Broad Institute Genome Sequencing Center for Infectious Disease"/>
            <person name="Wu L."/>
            <person name="Ma J."/>
        </authorList>
    </citation>
    <scope>NUCLEOTIDE SEQUENCE [LARGE SCALE GENOMIC DNA]</scope>
    <source>
        <strain evidence="6 7">JCM 15089</strain>
    </source>
</reference>
<dbReference type="Pfam" id="PF00440">
    <property type="entry name" value="TetR_N"/>
    <property type="match status" value="1"/>
</dbReference>
<name>A0ABN1EVH9_9PROT</name>
<dbReference type="InterPro" id="IPR023772">
    <property type="entry name" value="DNA-bd_HTH_TetR-type_CS"/>
</dbReference>
<dbReference type="PROSITE" id="PS01081">
    <property type="entry name" value="HTH_TETR_1"/>
    <property type="match status" value="1"/>
</dbReference>
<dbReference type="SUPFAM" id="SSF46689">
    <property type="entry name" value="Homeodomain-like"/>
    <property type="match status" value="1"/>
</dbReference>
<evidence type="ECO:0000256" key="3">
    <source>
        <dbReference type="ARBA" id="ARBA00023163"/>
    </source>
</evidence>